<feature type="domain" description="Amidohydrolase 3" evidence="1">
    <location>
        <begin position="53"/>
        <end position="543"/>
    </location>
</feature>
<dbReference type="Proteomes" id="UP000199398">
    <property type="component" value="Unassembled WGS sequence"/>
</dbReference>
<reference evidence="2 5" key="2">
    <citation type="submission" date="2018-10" db="EMBL/GenBank/DDBJ databases">
        <title>Sequencing the genomes of 1000 actinobacteria strains.</title>
        <authorList>
            <person name="Klenk H.-P."/>
        </authorList>
    </citation>
    <scope>NUCLEOTIDE SEQUENCE [LARGE SCALE GENOMIC DNA]</scope>
    <source>
        <strain evidence="2 5">DSM 45119</strain>
    </source>
</reference>
<dbReference type="InterPro" id="IPR013108">
    <property type="entry name" value="Amidohydro_3"/>
</dbReference>
<evidence type="ECO:0000313" key="4">
    <source>
        <dbReference type="Proteomes" id="UP000199398"/>
    </source>
</evidence>
<keyword evidence="5" id="KW-1185">Reference proteome</keyword>
<dbReference type="STRING" id="455193.SAMN05421805_102439"/>
<dbReference type="AlphaFoldDB" id="A0A1I4VY11"/>
<dbReference type="InterPro" id="IPR032466">
    <property type="entry name" value="Metal_Hydrolase"/>
</dbReference>
<name>A0A1I4VY11_9PSEU</name>
<organism evidence="3 4">
    <name type="scientific">Saccharopolyspora antimicrobica</name>
    <dbReference type="NCBI Taxonomy" id="455193"/>
    <lineage>
        <taxon>Bacteria</taxon>
        <taxon>Bacillati</taxon>
        <taxon>Actinomycetota</taxon>
        <taxon>Actinomycetes</taxon>
        <taxon>Pseudonocardiales</taxon>
        <taxon>Pseudonocardiaceae</taxon>
        <taxon>Saccharopolyspora</taxon>
    </lineage>
</organism>
<evidence type="ECO:0000313" key="2">
    <source>
        <dbReference type="EMBL" id="RKT87152.1"/>
    </source>
</evidence>
<dbReference type="InterPro" id="IPR011059">
    <property type="entry name" value="Metal-dep_hydrolase_composite"/>
</dbReference>
<dbReference type="PANTHER" id="PTHR22642:SF2">
    <property type="entry name" value="PROTEIN LONG AFTER FAR-RED 3"/>
    <property type="match status" value="1"/>
</dbReference>
<dbReference type="RefSeq" id="WP_093149194.1">
    <property type="nucleotide sequence ID" value="NZ_FOUP01000002.1"/>
</dbReference>
<accession>A0A1I4VY11</accession>
<dbReference type="OrthoDB" id="3173428at2"/>
<gene>
    <name evidence="2" type="ORF">ATL45_5547</name>
    <name evidence="3" type="ORF">SAMN05421805_102439</name>
</gene>
<dbReference type="Proteomes" id="UP000270697">
    <property type="component" value="Unassembled WGS sequence"/>
</dbReference>
<dbReference type="EMBL" id="RBXX01000002">
    <property type="protein sequence ID" value="RKT87152.1"/>
    <property type="molecule type" value="Genomic_DNA"/>
</dbReference>
<dbReference type="Gene3D" id="2.30.40.10">
    <property type="entry name" value="Urease, subunit C, domain 1"/>
    <property type="match status" value="1"/>
</dbReference>
<dbReference type="Gene3D" id="3.10.310.70">
    <property type="match status" value="1"/>
</dbReference>
<reference evidence="3 4" key="1">
    <citation type="submission" date="2016-10" db="EMBL/GenBank/DDBJ databases">
        <authorList>
            <person name="de Groot N.N."/>
        </authorList>
    </citation>
    <scope>NUCLEOTIDE SEQUENCE [LARGE SCALE GENOMIC DNA]</scope>
    <source>
        <strain evidence="3 4">CPCC 201259</strain>
    </source>
</reference>
<dbReference type="EMBL" id="FOUP01000002">
    <property type="protein sequence ID" value="SFN06204.1"/>
    <property type="molecule type" value="Genomic_DNA"/>
</dbReference>
<dbReference type="PANTHER" id="PTHR22642">
    <property type="entry name" value="IMIDAZOLONEPROPIONASE"/>
    <property type="match status" value="1"/>
</dbReference>
<proteinExistence type="predicted"/>
<dbReference type="InterPro" id="IPR033932">
    <property type="entry name" value="YtcJ-like"/>
</dbReference>
<dbReference type="Pfam" id="PF07969">
    <property type="entry name" value="Amidohydro_3"/>
    <property type="match status" value="1"/>
</dbReference>
<dbReference type="SUPFAM" id="SSF51338">
    <property type="entry name" value="Composite domain of metallo-dependent hydrolases"/>
    <property type="match status" value="1"/>
</dbReference>
<dbReference type="Gene3D" id="3.20.20.140">
    <property type="entry name" value="Metal-dependent hydrolases"/>
    <property type="match status" value="1"/>
</dbReference>
<evidence type="ECO:0000313" key="5">
    <source>
        <dbReference type="Proteomes" id="UP000270697"/>
    </source>
</evidence>
<dbReference type="CDD" id="cd01300">
    <property type="entry name" value="YtcJ_like"/>
    <property type="match status" value="1"/>
</dbReference>
<dbReference type="GO" id="GO:0016810">
    <property type="term" value="F:hydrolase activity, acting on carbon-nitrogen (but not peptide) bonds"/>
    <property type="evidence" value="ECO:0007669"/>
    <property type="project" value="InterPro"/>
</dbReference>
<dbReference type="SUPFAM" id="SSF51556">
    <property type="entry name" value="Metallo-dependent hydrolases"/>
    <property type="match status" value="1"/>
</dbReference>
<protein>
    <recommendedName>
        <fullName evidence="1">Amidohydrolase 3 domain-containing protein</fullName>
    </recommendedName>
</protein>
<sequence>MTKTPDLIVVNANVFTGDAAGTTAEAFAVADGEFTAVGSSEEVVRLAGPETAVLDVDGKMLMPGICDVHIHLGLGGAAAAWELQIPPHYGPDEICEAIAAWAAELGPDEWIVGSLTMEKLANVDMLAKLDEAAGGRPVVLKDDTMHNRWVNSATLEAMGVMDDSPDPEGGTCVRDEAGRLTGVLWEQASRLAEEAFVASIKNPEERYRGTFATAAKLCNQYGLTTVCEAATMEPALRTLSKLDAEGALTLRVMASTVARPLLAEPGITGKELVSVSEQFGSELLHVGFVKVFLDGVPMTRTASMLDPYLPLGCDHGQSSGECLYDLDGLVEELEEAVSAGRGVKIHAAGDGSTRLALDAIAIMRQRHGSRPIFHIAHNLFIDESDVRRFSELGVVADASPYLWYPSIIQDSLASCVSAETLKKSWPLRDLVDSGATVAAGSDWPVALPVPHPWTGIETMVTREAPGGSEEAVNPAQRLTLEEALISFTRHAAEAMGLGERVGSIEVGKSADFIVLSQNLFGIDTRRIHETDVLATYLRGKRVYDANS</sequence>
<evidence type="ECO:0000259" key="1">
    <source>
        <dbReference type="Pfam" id="PF07969"/>
    </source>
</evidence>
<evidence type="ECO:0000313" key="3">
    <source>
        <dbReference type="EMBL" id="SFN06204.1"/>
    </source>
</evidence>